<dbReference type="Proteomes" id="UP000425960">
    <property type="component" value="Chromosome"/>
</dbReference>
<name>A0A5K7ZU71_9BACT</name>
<organism evidence="2 3">
    <name type="scientific">Desulfosarcina ovata subsp. sediminis</name>
    <dbReference type="NCBI Taxonomy" id="885957"/>
    <lineage>
        <taxon>Bacteria</taxon>
        <taxon>Pseudomonadati</taxon>
        <taxon>Thermodesulfobacteriota</taxon>
        <taxon>Desulfobacteria</taxon>
        <taxon>Desulfobacterales</taxon>
        <taxon>Desulfosarcinaceae</taxon>
        <taxon>Desulfosarcina</taxon>
    </lineage>
</organism>
<dbReference type="AlphaFoldDB" id="A0A5K7ZU71"/>
<dbReference type="InterPro" id="IPR032820">
    <property type="entry name" value="ATPase_put"/>
</dbReference>
<keyword evidence="1" id="KW-0472">Membrane</keyword>
<protein>
    <recommendedName>
        <fullName evidence="4">ATP synthase protein I</fullName>
    </recommendedName>
</protein>
<evidence type="ECO:0000313" key="3">
    <source>
        <dbReference type="Proteomes" id="UP000425960"/>
    </source>
</evidence>
<feature type="transmembrane region" description="Helical" evidence="1">
    <location>
        <begin position="57"/>
        <end position="78"/>
    </location>
</feature>
<dbReference type="KEGG" id="dov:DSCO28_43160"/>
<accession>A0A5K7ZU71</accession>
<gene>
    <name evidence="2" type="ORF">DSCO28_43160</name>
</gene>
<dbReference type="RefSeq" id="WP_155311275.1">
    <property type="nucleotide sequence ID" value="NZ_AP021876.1"/>
</dbReference>
<evidence type="ECO:0000313" key="2">
    <source>
        <dbReference type="EMBL" id="BBO83750.1"/>
    </source>
</evidence>
<keyword evidence="1" id="KW-1133">Transmembrane helix</keyword>
<dbReference type="Pfam" id="PF09527">
    <property type="entry name" value="ATPase_gene1"/>
    <property type="match status" value="1"/>
</dbReference>
<reference evidence="2 3" key="1">
    <citation type="submission" date="2019-11" db="EMBL/GenBank/DDBJ databases">
        <title>Comparative genomics of hydrocarbon-degrading Desulfosarcina strains.</title>
        <authorList>
            <person name="Watanabe M."/>
            <person name="Kojima H."/>
            <person name="Fukui M."/>
        </authorList>
    </citation>
    <scope>NUCLEOTIDE SEQUENCE [LARGE SCALE GENOMIC DNA]</scope>
    <source>
        <strain evidence="2 3">28bB2T</strain>
    </source>
</reference>
<keyword evidence="1" id="KW-0812">Transmembrane</keyword>
<sequence length="101" mass="11697">MKKKADDTRRKYELFNYKKDKDWAENLTIVMQLGLTMAGCIVFCFFVGHFIDKWLELRGVFTTIFILLGVAGGANVCYRQILDVTDPKKEEDPDDPRSNRS</sequence>
<evidence type="ECO:0000256" key="1">
    <source>
        <dbReference type="SAM" id="Phobius"/>
    </source>
</evidence>
<dbReference type="EMBL" id="AP021876">
    <property type="protein sequence ID" value="BBO83750.1"/>
    <property type="molecule type" value="Genomic_DNA"/>
</dbReference>
<proteinExistence type="predicted"/>
<feature type="transmembrane region" description="Helical" evidence="1">
    <location>
        <begin position="27"/>
        <end position="51"/>
    </location>
</feature>
<evidence type="ECO:0008006" key="4">
    <source>
        <dbReference type="Google" id="ProtNLM"/>
    </source>
</evidence>